<feature type="region of interest" description="Disordered" evidence="1">
    <location>
        <begin position="66"/>
        <end position="86"/>
    </location>
</feature>
<evidence type="ECO:0008006" key="4">
    <source>
        <dbReference type="Google" id="ProtNLM"/>
    </source>
</evidence>
<feature type="compositionally biased region" description="Basic and acidic residues" evidence="1">
    <location>
        <begin position="72"/>
        <end position="86"/>
    </location>
</feature>
<dbReference type="EMBL" id="JAKLTY010000001">
    <property type="protein sequence ID" value="MCG2625133.1"/>
    <property type="molecule type" value="Genomic_DNA"/>
</dbReference>
<gene>
    <name evidence="2" type="ORF">L6654_00745</name>
</gene>
<comment type="caution">
    <text evidence="2">The sequence shown here is derived from an EMBL/GenBank/DDBJ whole genome shotgun (WGS) entry which is preliminary data.</text>
</comment>
<name>A0A9X1R623_9BRAD</name>
<evidence type="ECO:0000313" key="3">
    <source>
        <dbReference type="Proteomes" id="UP001139054"/>
    </source>
</evidence>
<reference evidence="2" key="1">
    <citation type="submission" date="2022-01" db="EMBL/GenBank/DDBJ databases">
        <title>Genome sequnece data of strain Bradyrhizobium sp. nov.</title>
        <authorList>
            <person name="Zhang J."/>
        </authorList>
    </citation>
    <scope>NUCLEOTIDE SEQUENCE</scope>
    <source>
        <strain evidence="2">WYCCWR 13023</strain>
    </source>
</reference>
<dbReference type="AlphaFoldDB" id="A0A9X1R623"/>
<accession>A0A9X1R623</accession>
<protein>
    <recommendedName>
        <fullName evidence="4">Ribbon-helix-helix protein, CopG family</fullName>
    </recommendedName>
</protein>
<evidence type="ECO:0000313" key="2">
    <source>
        <dbReference type="EMBL" id="MCG2625133.1"/>
    </source>
</evidence>
<dbReference type="RefSeq" id="WP_237889458.1">
    <property type="nucleotide sequence ID" value="NZ_JAKLTY010000001.1"/>
</dbReference>
<evidence type="ECO:0000256" key="1">
    <source>
        <dbReference type="SAM" id="MobiDB-lite"/>
    </source>
</evidence>
<dbReference type="Proteomes" id="UP001139054">
    <property type="component" value="Unassembled WGS sequence"/>
</dbReference>
<sequence>MNDLRAERLQVMLSPEELAAVDDFRFKHRMPTRAAAVRELLKFGLAAAGIETSVGASAGIKSSEFGVFGRGPDGHAPAKPEGDTED</sequence>
<proteinExistence type="predicted"/>
<organism evidence="2 3">
    <name type="scientific">Bradyrhizobium zhengyangense</name>
    <dbReference type="NCBI Taxonomy" id="2911009"/>
    <lineage>
        <taxon>Bacteria</taxon>
        <taxon>Pseudomonadati</taxon>
        <taxon>Pseudomonadota</taxon>
        <taxon>Alphaproteobacteria</taxon>
        <taxon>Hyphomicrobiales</taxon>
        <taxon>Nitrobacteraceae</taxon>
        <taxon>Bradyrhizobium</taxon>
    </lineage>
</organism>